<name>A0ABT6MIN6_9NOCA</name>
<organism evidence="2 3">
    <name type="scientific">Prescottella agglutinans</name>
    <dbReference type="NCBI Taxonomy" id="1644129"/>
    <lineage>
        <taxon>Bacteria</taxon>
        <taxon>Bacillati</taxon>
        <taxon>Actinomycetota</taxon>
        <taxon>Actinomycetes</taxon>
        <taxon>Mycobacteriales</taxon>
        <taxon>Nocardiaceae</taxon>
        <taxon>Prescottella</taxon>
    </lineage>
</organism>
<accession>A0ABT6MIN6</accession>
<dbReference type="PANTHER" id="PTHR30388:SF4">
    <property type="entry name" value="MOLYBDENUM COFACTOR INSERTION CHAPERONE PAOD"/>
    <property type="match status" value="1"/>
</dbReference>
<gene>
    <name evidence="2" type="ORF">M2280_004437</name>
</gene>
<evidence type="ECO:0000313" key="2">
    <source>
        <dbReference type="EMBL" id="MDH6283194.1"/>
    </source>
</evidence>
<dbReference type="SMART" id="SM00746">
    <property type="entry name" value="TRASH"/>
    <property type="match status" value="1"/>
</dbReference>
<dbReference type="Proteomes" id="UP001160334">
    <property type="component" value="Unassembled WGS sequence"/>
</dbReference>
<proteinExistence type="predicted"/>
<dbReference type="PANTHER" id="PTHR30388">
    <property type="entry name" value="ALDEHYDE OXIDOREDUCTASE MOLYBDENUM COFACTOR ASSEMBLY PROTEIN"/>
    <property type="match status" value="1"/>
</dbReference>
<dbReference type="InterPro" id="IPR003777">
    <property type="entry name" value="XdhC_CoxI"/>
</dbReference>
<reference evidence="2 3" key="1">
    <citation type="submission" date="2023-04" db="EMBL/GenBank/DDBJ databases">
        <title>Forest soil microbial communities from Buena Vista Peninsula, Colon Province, Panama.</title>
        <authorList>
            <person name="Bouskill N."/>
        </authorList>
    </citation>
    <scope>NUCLEOTIDE SEQUENCE [LARGE SCALE GENOMIC DNA]</scope>
    <source>
        <strain evidence="2 3">CFH S0262</strain>
    </source>
</reference>
<dbReference type="InterPro" id="IPR052698">
    <property type="entry name" value="MoCofactor_Util/Proc"/>
</dbReference>
<comment type="caution">
    <text evidence="2">The sequence shown here is derived from an EMBL/GenBank/DDBJ whole genome shotgun (WGS) entry which is preliminary data.</text>
</comment>
<dbReference type="InterPro" id="IPR027051">
    <property type="entry name" value="XdhC_Rossmann_dom"/>
</dbReference>
<sequence length="297" mass="30924">MDLAARAAQLTGERRPYVRATVVRAQQPTSSSPGDGAIVLPDGTIEGFVGGHCAQNSVRQAATDVLEAGESLLLRILPDGGPEYPDVPGARVVVNPCLSGGAMEIFLQPCLPAPIVRVVGESPVADAVARLAAALDFDVRRGAAPSDGESAVIVASLGGDEPGAIREALDAGAGYVGLVASRVRGAAILDELDLDAVEHGVVHTPAGLAIGARTPGEIALAILAELVHEIRVEHLTERTVTGATESETERLTVIDPVCGMAVTVDDDTPHLQIDGEDYWFCAPGCRRTYEKERARCS</sequence>
<dbReference type="InterPro" id="IPR011017">
    <property type="entry name" value="TRASH_dom"/>
</dbReference>
<dbReference type="Gene3D" id="3.40.50.720">
    <property type="entry name" value="NAD(P)-binding Rossmann-like Domain"/>
    <property type="match status" value="1"/>
</dbReference>
<protein>
    <submittedName>
        <fullName evidence="2">Xanthine dehydrogenase accessory factor</fullName>
    </submittedName>
</protein>
<dbReference type="RefSeq" id="WP_280762472.1">
    <property type="nucleotide sequence ID" value="NZ_JARXVC010000013.1"/>
</dbReference>
<evidence type="ECO:0000259" key="1">
    <source>
        <dbReference type="SMART" id="SM00746"/>
    </source>
</evidence>
<dbReference type="EMBL" id="JARXVC010000013">
    <property type="protein sequence ID" value="MDH6283194.1"/>
    <property type="molecule type" value="Genomic_DNA"/>
</dbReference>
<evidence type="ECO:0000313" key="3">
    <source>
        <dbReference type="Proteomes" id="UP001160334"/>
    </source>
</evidence>
<keyword evidence="3" id="KW-1185">Reference proteome</keyword>
<dbReference type="Pfam" id="PF02625">
    <property type="entry name" value="XdhC_CoxI"/>
    <property type="match status" value="1"/>
</dbReference>
<feature type="domain" description="TRASH" evidence="1">
    <location>
        <begin position="255"/>
        <end position="293"/>
    </location>
</feature>
<dbReference type="Pfam" id="PF13478">
    <property type="entry name" value="XdhC_C"/>
    <property type="match status" value="1"/>
</dbReference>